<keyword evidence="14" id="KW-0175">Coiled coil</keyword>
<evidence type="ECO:0000256" key="15">
    <source>
        <dbReference type="SAM" id="MobiDB-lite"/>
    </source>
</evidence>
<keyword evidence="6 13" id="KW-0862">Zinc</keyword>
<evidence type="ECO:0000256" key="8">
    <source>
        <dbReference type="ARBA" id="ARBA00023002"/>
    </source>
</evidence>
<dbReference type="GO" id="GO:0070579">
    <property type="term" value="F:DNA 5-methylcytosine dioxygenase activity"/>
    <property type="evidence" value="ECO:0007669"/>
    <property type="project" value="UniProtKB-UniRule"/>
</dbReference>
<feature type="coiled-coil region" evidence="14">
    <location>
        <begin position="2064"/>
        <end position="2091"/>
    </location>
</feature>
<dbReference type="GO" id="GO:0003677">
    <property type="term" value="F:DNA binding"/>
    <property type="evidence" value="ECO:0007669"/>
    <property type="project" value="InterPro"/>
</dbReference>
<reference evidence="18" key="3">
    <citation type="submission" date="2025-05" db="UniProtKB">
        <authorList>
            <consortium name="Ensembl"/>
        </authorList>
    </citation>
    <scope>IDENTIFICATION</scope>
</reference>
<feature type="region of interest" description="Disordered" evidence="15">
    <location>
        <begin position="1"/>
        <end position="29"/>
    </location>
</feature>
<evidence type="ECO:0000256" key="12">
    <source>
        <dbReference type="PROSITE-ProRule" id="PRU00509"/>
    </source>
</evidence>
<comment type="subcellular location">
    <subcellularLocation>
        <location evidence="1">Chromosome</location>
    </subcellularLocation>
</comment>
<evidence type="ECO:0000256" key="11">
    <source>
        <dbReference type="ARBA" id="ARBA00049431"/>
    </source>
</evidence>
<dbReference type="KEGG" id="cfa:479229"/>
<dbReference type="Ensembl" id="ENSCAFT00030033341.1">
    <property type="protein sequence ID" value="ENSCAFP00030029092.1"/>
    <property type="gene ID" value="ENSCAFG00030018094.1"/>
</dbReference>
<evidence type="ECO:0000256" key="2">
    <source>
        <dbReference type="ARBA" id="ARBA00007502"/>
    </source>
</evidence>
<feature type="region of interest" description="Disordered" evidence="15">
    <location>
        <begin position="900"/>
        <end position="926"/>
    </location>
</feature>
<evidence type="ECO:0000256" key="5">
    <source>
        <dbReference type="ARBA" id="ARBA00022771"/>
    </source>
</evidence>
<dbReference type="Proteomes" id="UP000002254">
    <property type="component" value="Chromosome 4"/>
</dbReference>
<dbReference type="OrthoDB" id="8854879at2759"/>
<evidence type="ECO:0000256" key="1">
    <source>
        <dbReference type="ARBA" id="ARBA00004286"/>
    </source>
</evidence>
<keyword evidence="3" id="KW-0158">Chromosome</keyword>
<feature type="compositionally biased region" description="Basic residues" evidence="15">
    <location>
        <begin position="1"/>
        <end position="12"/>
    </location>
</feature>
<dbReference type="InterPro" id="IPR002857">
    <property type="entry name" value="Znf_CXXC"/>
</dbReference>
<comment type="cofactor">
    <cofactor evidence="13">
        <name>Zn(2+)</name>
        <dbReference type="ChEBI" id="CHEBI:29105"/>
    </cofactor>
    <text evidence="13">The zinc ions have a structural role.</text>
</comment>
<feature type="compositionally biased region" description="Low complexity" evidence="15">
    <location>
        <begin position="206"/>
        <end position="219"/>
    </location>
</feature>
<dbReference type="GO" id="GO:0010557">
    <property type="term" value="P:positive regulation of macromolecule biosynthetic process"/>
    <property type="evidence" value="ECO:0007669"/>
    <property type="project" value="UniProtKB-ARBA"/>
</dbReference>
<feature type="region of interest" description="Disordered" evidence="15">
    <location>
        <begin position="1118"/>
        <end position="1164"/>
    </location>
</feature>
<feature type="region of interest" description="Disordered" evidence="15">
    <location>
        <begin position="1921"/>
        <end position="1986"/>
    </location>
</feature>
<feature type="compositionally biased region" description="Basic residues" evidence="15">
    <location>
        <begin position="1145"/>
        <end position="1162"/>
    </location>
</feature>
<dbReference type="GO" id="GO:0005634">
    <property type="term" value="C:nucleus"/>
    <property type="evidence" value="ECO:0007669"/>
    <property type="project" value="UniProtKB-UniRule"/>
</dbReference>
<evidence type="ECO:0000313" key="19">
    <source>
        <dbReference type="Proteomes" id="UP000002254"/>
    </source>
</evidence>
<evidence type="ECO:0000256" key="9">
    <source>
        <dbReference type="ARBA" id="ARBA00023004"/>
    </source>
</evidence>
<accession>A0A8P0STB2</accession>
<dbReference type="SMR" id="A0A8C0NNN7"/>
<keyword evidence="9 13" id="KW-0408">Iron</keyword>
<comment type="catalytic activity">
    <reaction evidence="13">
        <text>a 5-methyl-2'-deoxycytidine in DNA + 2-oxoglutarate + O2 = a 5-hydroxymethyl-2'-deoxycytidine in DNA + succinate + CO2</text>
        <dbReference type="Rhea" id="RHEA:52636"/>
        <dbReference type="Rhea" id="RHEA-COMP:11370"/>
        <dbReference type="Rhea" id="RHEA-COMP:13315"/>
        <dbReference type="ChEBI" id="CHEBI:15379"/>
        <dbReference type="ChEBI" id="CHEBI:16526"/>
        <dbReference type="ChEBI" id="CHEBI:16810"/>
        <dbReference type="ChEBI" id="CHEBI:30031"/>
        <dbReference type="ChEBI" id="CHEBI:85454"/>
        <dbReference type="ChEBI" id="CHEBI:136731"/>
        <dbReference type="EC" id="1.14.11.80"/>
    </reaction>
</comment>
<dbReference type="PANTHER" id="PTHR23358:SF2">
    <property type="entry name" value="METHYLCYTOSINE DIOXYGENASE TET1"/>
    <property type="match status" value="1"/>
</dbReference>
<dbReference type="GO" id="GO:0005694">
    <property type="term" value="C:chromosome"/>
    <property type="evidence" value="ECO:0007669"/>
    <property type="project" value="UniProtKB-SubCell"/>
</dbReference>
<comment type="function">
    <text evidence="13">Dioxygenase that catalyzes the conversion of the modified genomic base 5-methylcytosine (5mC) into 5-hydroxymethylcytosine (5hmC) and plays a key role in epigenetic chromatin reprogramming during embryonic development.</text>
</comment>
<comment type="cofactor">
    <cofactor evidence="13">
        <name>Fe(2+)</name>
        <dbReference type="ChEBI" id="CHEBI:29033"/>
    </cofactor>
    <text evidence="13">Binds 1 Fe(2+) ion per subunit.</text>
</comment>
<evidence type="ECO:0000256" key="14">
    <source>
        <dbReference type="SAM" id="Coils"/>
    </source>
</evidence>
<evidence type="ECO:0000256" key="3">
    <source>
        <dbReference type="ARBA" id="ARBA00022454"/>
    </source>
</evidence>
<dbReference type="CTD" id="80312"/>
<proteinExistence type="inferred from homology"/>
<dbReference type="GO" id="GO:0008270">
    <property type="term" value="F:zinc ion binding"/>
    <property type="evidence" value="ECO:0007669"/>
    <property type="project" value="UniProtKB-UniRule"/>
</dbReference>
<dbReference type="Proteomes" id="UP000694429">
    <property type="component" value="Chromosome 4"/>
</dbReference>
<keyword evidence="5 12" id="KW-0863">Zinc-finger</keyword>
<dbReference type="PROSITE" id="PS51058">
    <property type="entry name" value="ZF_CXXC"/>
    <property type="match status" value="1"/>
</dbReference>
<keyword evidence="4 13" id="KW-0479">Metal-binding</keyword>
<evidence type="ECO:0000256" key="13">
    <source>
        <dbReference type="RuleBase" id="RU367064"/>
    </source>
</evidence>
<dbReference type="PANTHER" id="PTHR23358">
    <property type="entry name" value="METHYLCYTOSINE DIOXYGENASE TET"/>
    <property type="match status" value="1"/>
</dbReference>
<evidence type="ECO:0000256" key="6">
    <source>
        <dbReference type="ARBA" id="ARBA00022833"/>
    </source>
</evidence>
<feature type="domain" description="CXXC-type" evidence="16">
    <location>
        <begin position="581"/>
        <end position="622"/>
    </location>
</feature>
<gene>
    <name evidence="18" type="primary">TET1</name>
</gene>
<keyword evidence="8 13" id="KW-0560">Oxidoreductase</keyword>
<feature type="compositionally biased region" description="Basic and acidic residues" evidence="15">
    <location>
        <begin position="913"/>
        <end position="925"/>
    </location>
</feature>
<dbReference type="SMART" id="SM01333">
    <property type="entry name" value="Tet_JBP"/>
    <property type="match status" value="1"/>
</dbReference>
<feature type="compositionally biased region" description="Acidic residues" evidence="15">
    <location>
        <begin position="1958"/>
        <end position="1977"/>
    </location>
</feature>
<dbReference type="RefSeq" id="XP_022273204.1">
    <property type="nucleotide sequence ID" value="XM_022417496.2"/>
</dbReference>
<dbReference type="InterPro" id="IPR046942">
    <property type="entry name" value="TET_oxygenase"/>
</dbReference>
<evidence type="ECO:0000313" key="17">
    <source>
        <dbReference type="Ensembl" id="ENSCAFP00000038827.2"/>
    </source>
</evidence>
<feature type="region of interest" description="Disordered" evidence="15">
    <location>
        <begin position="842"/>
        <end position="877"/>
    </location>
</feature>
<feature type="compositionally biased region" description="Basic and acidic residues" evidence="15">
    <location>
        <begin position="850"/>
        <end position="870"/>
    </location>
</feature>
<reference evidence="18" key="2">
    <citation type="submission" date="2019-03" db="EMBL/GenBank/DDBJ databases">
        <authorList>
            <person name="Warren W.C."/>
            <person name="Johnson G.S."/>
        </authorList>
    </citation>
    <scope>NUCLEOTIDE SEQUENCE [LARGE SCALE GENOMIC DNA]</scope>
    <source>
        <strain evidence="18">Basenji</strain>
    </source>
</reference>
<reference evidence="17 19" key="1">
    <citation type="journal article" date="2005" name="Nature">
        <title>Genome sequence, comparative analysis and haplotype structure of the domestic dog.</title>
        <authorList>
            <consortium name="Broad Sequencing Platform"/>
            <person name="Lindblad-Toh K."/>
            <person name="Wade C.M."/>
            <person name="Mikkelsen T.S."/>
            <person name="Karlsson E.K."/>
            <person name="Jaffe D.B."/>
            <person name="Kamal M."/>
            <person name="Clamp M."/>
            <person name="Chang J.L."/>
            <person name="Kulbokas E.J. III"/>
            <person name="Zody M.C."/>
            <person name="Mauceli E."/>
            <person name="Xie X."/>
            <person name="Breen M."/>
            <person name="Wayne R.K."/>
            <person name="Ostrander E.A."/>
            <person name="Ponting C.P."/>
            <person name="Galibert F."/>
            <person name="Smith D.R."/>
            <person name="DeJong P.J."/>
            <person name="Kirkness E."/>
            <person name="Alvarez P."/>
            <person name="Biagi T."/>
            <person name="Brockman W."/>
            <person name="Butler J."/>
            <person name="Chin C.W."/>
            <person name="Cook A."/>
            <person name="Cuff J."/>
            <person name="Daly M.J."/>
            <person name="DeCaprio D."/>
            <person name="Gnerre S."/>
            <person name="Grabherr M."/>
            <person name="Kellis M."/>
            <person name="Kleber M."/>
            <person name="Bardeleben C."/>
            <person name="Goodstadt L."/>
            <person name="Heger A."/>
            <person name="Hitte C."/>
            <person name="Kim L."/>
            <person name="Koepfli K.P."/>
            <person name="Parker H.G."/>
            <person name="Pollinger J.P."/>
            <person name="Searle S.M."/>
            <person name="Sutter N.B."/>
            <person name="Thomas R."/>
            <person name="Webber C."/>
            <person name="Baldwin J."/>
            <person name="Abebe A."/>
            <person name="Abouelleil A."/>
            <person name="Aftuck L."/>
            <person name="Ait-Zahra M."/>
            <person name="Aldredge T."/>
            <person name="Allen N."/>
            <person name="An P."/>
            <person name="Anderson S."/>
            <person name="Antoine C."/>
            <person name="Arachchi H."/>
            <person name="Aslam A."/>
            <person name="Ayotte L."/>
            <person name="Bachantsang P."/>
            <person name="Barry A."/>
            <person name="Bayul T."/>
            <person name="Benamara M."/>
            <person name="Berlin A."/>
            <person name="Bessette D."/>
            <person name="Blitshteyn B."/>
            <person name="Bloom T."/>
            <person name="Blye J."/>
            <person name="Boguslavskiy L."/>
            <person name="Bonnet C."/>
            <person name="Boukhgalter B."/>
            <person name="Brown A."/>
            <person name="Cahill P."/>
            <person name="Calixte N."/>
            <person name="Camarata J."/>
            <person name="Cheshatsang Y."/>
            <person name="Chu J."/>
            <person name="Citroen M."/>
            <person name="Collymore A."/>
            <person name="Cooke P."/>
            <person name="Dawoe T."/>
            <person name="Daza R."/>
            <person name="Decktor K."/>
            <person name="DeGray S."/>
            <person name="Dhargay N."/>
            <person name="Dooley K."/>
            <person name="Dooley K."/>
            <person name="Dorje P."/>
            <person name="Dorjee K."/>
            <person name="Dorris L."/>
            <person name="Duffey N."/>
            <person name="Dupes A."/>
            <person name="Egbiremolen O."/>
            <person name="Elong R."/>
            <person name="Falk J."/>
            <person name="Farina A."/>
            <person name="Faro S."/>
            <person name="Ferguson D."/>
            <person name="Ferreira P."/>
            <person name="Fisher S."/>
            <person name="FitzGerald M."/>
            <person name="Foley K."/>
            <person name="Foley C."/>
            <person name="Franke A."/>
            <person name="Friedrich D."/>
            <person name="Gage D."/>
            <person name="Garber M."/>
            <person name="Gearin G."/>
            <person name="Giannoukos G."/>
            <person name="Goode T."/>
            <person name="Goyette A."/>
            <person name="Graham J."/>
            <person name="Grandbois E."/>
            <person name="Gyaltsen K."/>
            <person name="Hafez N."/>
            <person name="Hagopian D."/>
            <person name="Hagos B."/>
            <person name="Hall J."/>
            <person name="Healy C."/>
            <person name="Hegarty R."/>
            <person name="Honan T."/>
            <person name="Horn A."/>
            <person name="Houde N."/>
            <person name="Hughes L."/>
            <person name="Hunnicutt L."/>
            <person name="Husby M."/>
            <person name="Jester B."/>
            <person name="Jones C."/>
            <person name="Kamat A."/>
            <person name="Kanga B."/>
            <person name="Kells C."/>
            <person name="Khazanovich D."/>
            <person name="Kieu A.C."/>
            <person name="Kisner P."/>
            <person name="Kumar M."/>
            <person name="Lance K."/>
            <person name="Landers T."/>
            <person name="Lara M."/>
            <person name="Lee W."/>
            <person name="Leger J.P."/>
            <person name="Lennon N."/>
            <person name="Leuper L."/>
            <person name="LeVine S."/>
            <person name="Liu J."/>
            <person name="Liu X."/>
            <person name="Lokyitsang Y."/>
            <person name="Lokyitsang T."/>
            <person name="Lui A."/>
            <person name="Macdonald J."/>
            <person name="Major J."/>
            <person name="Marabella R."/>
            <person name="Maru K."/>
            <person name="Matthews C."/>
            <person name="McDonough S."/>
            <person name="Mehta T."/>
            <person name="Meldrim J."/>
            <person name="Melnikov A."/>
            <person name="Meneus L."/>
            <person name="Mihalev A."/>
            <person name="Mihova T."/>
            <person name="Miller K."/>
            <person name="Mittelman R."/>
            <person name="Mlenga V."/>
            <person name="Mulrain L."/>
            <person name="Munson G."/>
            <person name="Navidi A."/>
            <person name="Naylor J."/>
            <person name="Nguyen T."/>
            <person name="Nguyen N."/>
            <person name="Nguyen C."/>
            <person name="Nguyen T."/>
            <person name="Nicol R."/>
            <person name="Norbu N."/>
            <person name="Norbu C."/>
            <person name="Novod N."/>
            <person name="Nyima T."/>
            <person name="Olandt P."/>
            <person name="O'Neill B."/>
            <person name="O'Neill K."/>
            <person name="Osman S."/>
            <person name="Oyono L."/>
            <person name="Patti C."/>
            <person name="Perrin D."/>
            <person name="Phunkhang P."/>
            <person name="Pierre F."/>
            <person name="Priest M."/>
            <person name="Rachupka A."/>
            <person name="Raghuraman S."/>
            <person name="Rameau R."/>
            <person name="Ray V."/>
            <person name="Raymond C."/>
            <person name="Rege F."/>
            <person name="Rise C."/>
            <person name="Rogers J."/>
            <person name="Rogov P."/>
            <person name="Sahalie J."/>
            <person name="Settipalli S."/>
            <person name="Sharpe T."/>
            <person name="Shea T."/>
            <person name="Sheehan M."/>
            <person name="Sherpa N."/>
            <person name="Shi J."/>
            <person name="Shih D."/>
            <person name="Sloan J."/>
            <person name="Smith C."/>
            <person name="Sparrow T."/>
            <person name="Stalker J."/>
            <person name="Stange-Thomann N."/>
            <person name="Stavropoulos S."/>
            <person name="Stone C."/>
            <person name="Stone S."/>
            <person name="Sykes S."/>
            <person name="Tchuinga P."/>
            <person name="Tenzing P."/>
            <person name="Tesfaye S."/>
            <person name="Thoulutsang D."/>
            <person name="Thoulutsang Y."/>
            <person name="Topham K."/>
            <person name="Topping I."/>
            <person name="Tsamla T."/>
            <person name="Vassiliev H."/>
            <person name="Venkataraman V."/>
            <person name="Vo A."/>
            <person name="Wangchuk T."/>
            <person name="Wangdi T."/>
            <person name="Weiand M."/>
            <person name="Wilkinson J."/>
            <person name="Wilson A."/>
            <person name="Yadav S."/>
            <person name="Yang S."/>
            <person name="Yang X."/>
            <person name="Young G."/>
            <person name="Yu Q."/>
            <person name="Zainoun J."/>
            <person name="Zembek L."/>
            <person name="Zimmer A."/>
            <person name="Lander E.S."/>
        </authorList>
    </citation>
    <scope>NUCLEOTIDE SEQUENCE [LARGE SCALE GENOMIC DNA]</scope>
    <source>
        <strain evidence="17">Boxer</strain>
    </source>
</reference>
<dbReference type="EC" id="1.14.11.80" evidence="13"/>
<protein>
    <recommendedName>
        <fullName evidence="13">Methylcytosine dioxygenase TET</fullName>
        <ecNumber evidence="13">1.14.11.80</ecNumber>
    </recommendedName>
</protein>
<feature type="compositionally biased region" description="Polar residues" evidence="15">
    <location>
        <begin position="1118"/>
        <end position="1138"/>
    </location>
</feature>
<feature type="compositionally biased region" description="Low complexity" evidence="15">
    <location>
        <begin position="902"/>
        <end position="912"/>
    </location>
</feature>
<comment type="catalytic activity">
    <reaction evidence="11 13">
        <text>a 5-hydroxymethyl-2'-deoxycytidine in DNA + 2-oxoglutarate + O2 = a 5-formyl-2'-deoxycytidine in DNA + succinate + CO2 + H2O</text>
        <dbReference type="Rhea" id="RHEA:53828"/>
        <dbReference type="Rhea" id="RHEA-COMP:13315"/>
        <dbReference type="Rhea" id="RHEA-COMP:13656"/>
        <dbReference type="ChEBI" id="CHEBI:15377"/>
        <dbReference type="ChEBI" id="CHEBI:15379"/>
        <dbReference type="ChEBI" id="CHEBI:16526"/>
        <dbReference type="ChEBI" id="CHEBI:16810"/>
        <dbReference type="ChEBI" id="CHEBI:30031"/>
        <dbReference type="ChEBI" id="CHEBI:136731"/>
        <dbReference type="ChEBI" id="CHEBI:137731"/>
        <dbReference type="EC" id="1.14.11.80"/>
    </reaction>
</comment>
<sequence>MSRSRHARPSRLVRREDLNRKKSTQLKKTCKAANKNVASVKTVSPGKLKQLIHERDVKKKIEPKPPMPVRSLLTRAGAARMNLDRTEVLFQNPESLTCNGFTMALRSTSLSRRLSQPPVIIAKPKKVSPPKNLEKQHECDYNVVTDMGVKHAENDSVPTQVPLITPEIENLIGVQNASLIKDESQEIAQSWSQRVDDSKINISTHSGPAGESLSGSSEGTRGGEGLFSKETLNDISDSPRMFAQDTLCAPLLQRAALKVTYEGNSSIQLEDLGSRVESLKLSDSYPDPIKSERDCYPTSSFNKIIPELDLRNCLSIDGSIYPTSLIKLLLASSEQETLGAKPDHREILKATADQQEIPDTTPVIGQAFSAVPHRWEIPGANIIHGEALDETLDPPEMPGAVSVQGEVFGAILNQQILGMGGGTASDPPMFLPPLNPIATYNVPPEWPEPQSTVSYGLEVQGAVQILPLGSGHTPQPPSNSEISSVPPIMTISNIENEKQVHISFLPANIQGITLAPERGLLLHASQGITQLSQAGPSTLEGESSQVSMTSVVDINTKVVSRPVSLASTPSSSFTTLLPTLEKKKRKRCGVCEPCQQKTNCGECTYCKNRKNSHQICKKRKCEELKKKPSVIVPLEVIKENKRPQREKKPKVLKADFDNKSVNGLKSESMEYRRSYGGEQRLELNPPPLENVTKNEESMTGIEVEKWTQNKKSHLTDHVKGEFKAIVTEAEKFKNSEDDKKKVLLTDLIEPQKLFAQTIRNGIKNVHYLPTETNVSFKKFNIEEFGKAFENNSYKFLKDTANHNAMSSIATSASCDHLKGRNNVSVFQKPGFNCKSLPDPTTFNLNSHTSTHNESDQPKSLDNIPSKDPKDGSPVQPSLLSLMKDRRLTLEQVVAIEALTQLSEAPSENSSPSKSEKDEETEHRTESLLNSCKAILYSVRKDLQDPNLQGEPESLHHYPSLEKQTSCNTVVFNGQNISKSHHNSAANQAPTKSQECSKATNSITLFIPNSNSSKIDTNKNVAQSRINLESSKNLHPLPPAGDKLGYCNQSLASSKKIDLKDDPSGLNTIHSKIEEDVATQLTQLASIIKFNYIKQEDKKVESTPTSLVAYNVQQKCSQEKATIQQKPPSSVQNNHSSLLTKQKNTTQKKTRATPSRDRRKKKTVVISCQENDQKNQEQLSYEYSKLHDIWIASKFQRFGQFGPHDFPILLGKIPPLTKVWKPLTQTSSVLEHKKLFPPLTQIKFERYYPELAQERNMKVEPLDSLPICQLKTESNGQAFTEKVYSSQVQPTGNVNQKAHPLLQPSSPTNQCANVMTGDDQTQFQRDVQDQLMHQRLPTLPGISHETPLPDPAHILRNVNVVCSGGITVVSTKNEEDVCSSSVGASEFSPVDSAQKSFNDYAMNFFTNPTKNLVSTTKDSDLPTCNCLDRVIQKDKGPYYTHLGAGPSVAAVREIMENRYGQKGNAIRIEIVVYTGKEGKSSHGCPIAKWVLRRGSDEEKVLCLVRQRTGHHCPTAVMVVLIMVWDGIPLPMADRLYTELTENLKSYNGHPTDRRCTLNENRTCTCQGIDPETCGASFSFGCSWSMYFNGCKFGRSPSPRRFRIDPSSPLHEKNLEDNLQSLATRLAPIYKQYAPVAYQNQVEYEHVARECRLGSKEGRPFSGVTACLDFCAHPHRDIHNMNNGSTVVCTLTREDNRSLGVIPQDEQLHVLPLYKLSDTDEFGSREGMEAKIKSGAIEVLTPRRKKRKRFTQPVPRSGKKRAAMMTEVLAHKIRAVEKKFVPRVKRKNNSTSNGKTSSLPLLGNKTEALQLEIKSETEPHFIFKGSDNTKTYSLTPSIPHTLKEANISPGFSWSPKTTSATTAPFKNDVSVSYGFSERSSNPHCTMPSARHSGANAAAGECTGIAQPGEVVALSTLSTPVTESLVYSEPSTGPSEQLPSNHPNQQAPFTTSPHDLTSSLVEEDEQHSDADEPLSDDPLSDDPLSPTEEKLPHIDEYWSDSEHIFLDANIGGVAIAPAHGSVLIECARRELHATTPVEHPNRNHPTRLSLVFYQHKNLNKPQHGFELNKIKFEAKEAKNKKIKASEQKDQAANEVPDLSPEVNELNQIPSHKALTLTHDNIVTVSPYALTHVAGPYNHWV</sequence>
<evidence type="ECO:0000256" key="7">
    <source>
        <dbReference type="ARBA" id="ARBA00022964"/>
    </source>
</evidence>
<feature type="region of interest" description="Disordered" evidence="15">
    <location>
        <begin position="200"/>
        <end position="230"/>
    </location>
</feature>
<feature type="compositionally biased region" description="Polar residues" evidence="15">
    <location>
        <begin position="1926"/>
        <end position="1957"/>
    </location>
</feature>
<dbReference type="InterPro" id="IPR040175">
    <property type="entry name" value="TET1/2/3"/>
</dbReference>
<evidence type="ECO:0000256" key="10">
    <source>
        <dbReference type="ARBA" id="ARBA00047840"/>
    </source>
</evidence>
<evidence type="ECO:0000259" key="16">
    <source>
        <dbReference type="PROSITE" id="PS51058"/>
    </source>
</evidence>
<evidence type="ECO:0000313" key="18">
    <source>
        <dbReference type="Ensembl" id="ENSCAFP00030029092.1"/>
    </source>
</evidence>
<accession>A0A8C0NNN7</accession>
<dbReference type="GO" id="GO:0141166">
    <property type="term" value="P:chromosomal 5-methylcytosine DNA demethylation pathway"/>
    <property type="evidence" value="ECO:0007669"/>
    <property type="project" value="UniProtKB-UniRule"/>
</dbReference>
<keyword evidence="7 13" id="KW-0223">Dioxygenase</keyword>
<dbReference type="Pfam" id="PF02008">
    <property type="entry name" value="zf-CXXC"/>
    <property type="match status" value="1"/>
</dbReference>
<dbReference type="GeneID" id="479229"/>
<evidence type="ECO:0000256" key="4">
    <source>
        <dbReference type="ARBA" id="ARBA00022723"/>
    </source>
</evidence>
<organism evidence="18 20">
    <name type="scientific">Canis lupus familiaris</name>
    <name type="common">Dog</name>
    <name type="synonym">Canis familiaris</name>
    <dbReference type="NCBI Taxonomy" id="9615"/>
    <lineage>
        <taxon>Eukaryota</taxon>
        <taxon>Metazoa</taxon>
        <taxon>Chordata</taxon>
        <taxon>Craniata</taxon>
        <taxon>Vertebrata</taxon>
        <taxon>Euteleostomi</taxon>
        <taxon>Mammalia</taxon>
        <taxon>Eutheria</taxon>
        <taxon>Laurasiatheria</taxon>
        <taxon>Carnivora</taxon>
        <taxon>Caniformia</taxon>
        <taxon>Canidae</taxon>
        <taxon>Canis</taxon>
    </lineage>
</organism>
<comment type="catalytic activity">
    <reaction evidence="10 13">
        <text>a 5-formyl-2'-deoxycytidine in DNA + 2-oxoglutarate + O2 = a 5-carboxyl-2'-deoxycytidine in DNA + succinate + CO2 + H(+)</text>
        <dbReference type="Rhea" id="RHEA:53832"/>
        <dbReference type="Rhea" id="RHEA-COMP:13656"/>
        <dbReference type="Rhea" id="RHEA-COMP:13657"/>
        <dbReference type="ChEBI" id="CHEBI:15378"/>
        <dbReference type="ChEBI" id="CHEBI:15379"/>
        <dbReference type="ChEBI" id="CHEBI:16526"/>
        <dbReference type="ChEBI" id="CHEBI:16810"/>
        <dbReference type="ChEBI" id="CHEBI:30031"/>
        <dbReference type="ChEBI" id="CHEBI:137731"/>
        <dbReference type="ChEBI" id="CHEBI:137732"/>
        <dbReference type="EC" id="1.14.11.80"/>
    </reaction>
</comment>
<name>A0A8C0NNN7_CANLF</name>
<dbReference type="Ensembl" id="ENSCAFT00000043209.4">
    <property type="protein sequence ID" value="ENSCAFP00000038827.2"/>
    <property type="gene ID" value="ENSCAFG00000013739.6"/>
</dbReference>
<dbReference type="Pfam" id="PF12851">
    <property type="entry name" value="Tet_JBP"/>
    <property type="match status" value="1"/>
</dbReference>
<dbReference type="CDD" id="cd18895">
    <property type="entry name" value="TET1"/>
    <property type="match status" value="1"/>
</dbReference>
<dbReference type="InterPro" id="IPR024779">
    <property type="entry name" value="2OGFeDO_JBP1/TET_oxygenase_dom"/>
</dbReference>
<evidence type="ECO:0000313" key="20">
    <source>
        <dbReference type="Proteomes" id="UP000694429"/>
    </source>
</evidence>
<dbReference type="GO" id="GO:0040029">
    <property type="term" value="P:epigenetic regulation of gene expression"/>
    <property type="evidence" value="ECO:0007669"/>
    <property type="project" value="InterPro"/>
</dbReference>
<comment type="similarity">
    <text evidence="2 13">Belongs to the TET family.</text>
</comment>